<dbReference type="SUPFAM" id="SSF53092">
    <property type="entry name" value="Creatinase/prolidase N-terminal domain"/>
    <property type="match status" value="1"/>
</dbReference>
<dbReference type="AlphaFoldDB" id="A0A1G2AZZ2"/>
<organism evidence="3 4">
    <name type="scientific">Candidatus Kerfeldbacteria bacterium RIFCSPHIGHO2_12_FULL_48_17</name>
    <dbReference type="NCBI Taxonomy" id="1798542"/>
    <lineage>
        <taxon>Bacteria</taxon>
        <taxon>Candidatus Kerfeldiibacteriota</taxon>
    </lineage>
</organism>
<sequence>MSHIPNNYYKKRIEKLRKLLTEKECDALLIFNAENEDPSLLSWALGSRIFDSTYLLVKKTESFLFIPQWRLADAYKSFSKVPVKIIGTGEKTTMIPFILPYLKNIKSLGFAGNAPYKEMLLLKNIHLKNVENTIRNIYQVKDAIELELMKKSVRFTKQFMRKFPWKKYIGKKEIEISKMVEDAMWKQRLPISHLCITAGPRTKKTTSGFPSEYRLKKNDPICLDFGVIMNTYYSDITFCYFLGSSKKKYEKYYRSLKAAIFATADRLQAGTPVRAILRILKEEYANQDIEKFFVPTDLGHGIGTGLHEYPEIGYDDRTLEKGNVFTLEPEAKLPDGTLLRYEDIFYIDKTGKCKVLIP</sequence>
<feature type="domain" description="Peptidase M24" evidence="1">
    <location>
        <begin position="147"/>
        <end position="348"/>
    </location>
</feature>
<evidence type="ECO:0000259" key="2">
    <source>
        <dbReference type="Pfam" id="PF01321"/>
    </source>
</evidence>
<dbReference type="EMBL" id="MHKD01000028">
    <property type="protein sequence ID" value="OGY82478.1"/>
    <property type="molecule type" value="Genomic_DNA"/>
</dbReference>
<proteinExistence type="predicted"/>
<evidence type="ECO:0000313" key="4">
    <source>
        <dbReference type="Proteomes" id="UP000176952"/>
    </source>
</evidence>
<protein>
    <recommendedName>
        <fullName evidence="5">Peptidase M24 domain-containing protein</fullName>
    </recommendedName>
</protein>
<dbReference type="InterPro" id="IPR050659">
    <property type="entry name" value="Peptidase_M24B"/>
</dbReference>
<dbReference type="STRING" id="1798542.A3F54_05805"/>
<dbReference type="Pfam" id="PF01321">
    <property type="entry name" value="Creatinase_N"/>
    <property type="match status" value="1"/>
</dbReference>
<evidence type="ECO:0000259" key="1">
    <source>
        <dbReference type="Pfam" id="PF00557"/>
    </source>
</evidence>
<evidence type="ECO:0000313" key="3">
    <source>
        <dbReference type="EMBL" id="OGY82478.1"/>
    </source>
</evidence>
<dbReference type="SUPFAM" id="SSF55920">
    <property type="entry name" value="Creatinase/aminopeptidase"/>
    <property type="match status" value="1"/>
</dbReference>
<dbReference type="InterPro" id="IPR000994">
    <property type="entry name" value="Pept_M24"/>
</dbReference>
<dbReference type="Gene3D" id="3.90.230.10">
    <property type="entry name" value="Creatinase/methionine aminopeptidase superfamily"/>
    <property type="match status" value="1"/>
</dbReference>
<feature type="domain" description="Creatinase N-terminal" evidence="2">
    <location>
        <begin position="12"/>
        <end position="134"/>
    </location>
</feature>
<dbReference type="PANTHER" id="PTHR46112:SF2">
    <property type="entry name" value="XAA-PRO AMINOPEPTIDASE P-RELATED"/>
    <property type="match status" value="1"/>
</dbReference>
<dbReference type="PANTHER" id="PTHR46112">
    <property type="entry name" value="AMINOPEPTIDASE"/>
    <property type="match status" value="1"/>
</dbReference>
<dbReference type="CDD" id="cd01066">
    <property type="entry name" value="APP_MetAP"/>
    <property type="match status" value="1"/>
</dbReference>
<dbReference type="InterPro" id="IPR029149">
    <property type="entry name" value="Creatin/AminoP/Spt16_N"/>
</dbReference>
<dbReference type="Gene3D" id="3.40.350.10">
    <property type="entry name" value="Creatinase/prolidase N-terminal domain"/>
    <property type="match status" value="1"/>
</dbReference>
<dbReference type="InterPro" id="IPR036005">
    <property type="entry name" value="Creatinase/aminopeptidase-like"/>
</dbReference>
<dbReference type="InterPro" id="IPR000587">
    <property type="entry name" value="Creatinase_N"/>
</dbReference>
<gene>
    <name evidence="3" type="ORF">A3F54_05805</name>
</gene>
<evidence type="ECO:0008006" key="5">
    <source>
        <dbReference type="Google" id="ProtNLM"/>
    </source>
</evidence>
<name>A0A1G2AZZ2_9BACT</name>
<reference evidence="3 4" key="1">
    <citation type="journal article" date="2016" name="Nat. Commun.">
        <title>Thousands of microbial genomes shed light on interconnected biogeochemical processes in an aquifer system.</title>
        <authorList>
            <person name="Anantharaman K."/>
            <person name="Brown C.T."/>
            <person name="Hug L.A."/>
            <person name="Sharon I."/>
            <person name="Castelle C.J."/>
            <person name="Probst A.J."/>
            <person name="Thomas B.C."/>
            <person name="Singh A."/>
            <person name="Wilkins M.J."/>
            <person name="Karaoz U."/>
            <person name="Brodie E.L."/>
            <person name="Williams K.H."/>
            <person name="Hubbard S.S."/>
            <person name="Banfield J.F."/>
        </authorList>
    </citation>
    <scope>NUCLEOTIDE SEQUENCE [LARGE SCALE GENOMIC DNA]</scope>
</reference>
<accession>A0A1G2AZZ2</accession>
<dbReference type="Proteomes" id="UP000176952">
    <property type="component" value="Unassembled WGS sequence"/>
</dbReference>
<dbReference type="Pfam" id="PF00557">
    <property type="entry name" value="Peptidase_M24"/>
    <property type="match status" value="1"/>
</dbReference>
<comment type="caution">
    <text evidence="3">The sequence shown here is derived from an EMBL/GenBank/DDBJ whole genome shotgun (WGS) entry which is preliminary data.</text>
</comment>